<feature type="domain" description="DUF5615" evidence="1">
    <location>
        <begin position="3"/>
        <end position="94"/>
    </location>
</feature>
<proteinExistence type="predicted"/>
<dbReference type="InterPro" id="IPR041049">
    <property type="entry name" value="DUF5615"/>
</dbReference>
<keyword evidence="3" id="KW-1185">Reference proteome</keyword>
<evidence type="ECO:0000313" key="2">
    <source>
        <dbReference type="EMBL" id="VGO22521.1"/>
    </source>
</evidence>
<protein>
    <recommendedName>
        <fullName evidence="1">DUF5615 domain-containing protein</fullName>
    </recommendedName>
</protein>
<name>A0A6C2UTC8_9BACT</name>
<gene>
    <name evidence="2" type="ORF">SCARR_04605</name>
</gene>
<dbReference type="Proteomes" id="UP000346198">
    <property type="component" value="Unassembled WGS sequence"/>
</dbReference>
<reference evidence="2 3" key="1">
    <citation type="submission" date="2019-04" db="EMBL/GenBank/DDBJ databases">
        <authorList>
            <person name="Van Vliet M D."/>
        </authorList>
    </citation>
    <scope>NUCLEOTIDE SEQUENCE [LARGE SCALE GENOMIC DNA]</scope>
    <source>
        <strain evidence="2 3">F21</strain>
    </source>
</reference>
<dbReference type="AlphaFoldDB" id="A0A6C2UTC8"/>
<sequence length="106" mass="11786">MKKVLIDECLPRRLIRDLHHYHVSTVPQRGWAGKKDSELLELASAEFDVFVTLDSNLAFQQNVSLLSLGIVVMHVKSSRYESLQPLIPSLVSTIENSVPGTVSDIG</sequence>
<dbReference type="RefSeq" id="WP_136063920.1">
    <property type="nucleotide sequence ID" value="NZ_CAAHFH010000002.1"/>
</dbReference>
<accession>A0A6C2UTC8</accession>
<evidence type="ECO:0000259" key="1">
    <source>
        <dbReference type="Pfam" id="PF18480"/>
    </source>
</evidence>
<dbReference type="Pfam" id="PF18480">
    <property type="entry name" value="DUF5615"/>
    <property type="match status" value="1"/>
</dbReference>
<dbReference type="EMBL" id="CAAHFH010000002">
    <property type="protein sequence ID" value="VGO22521.1"/>
    <property type="molecule type" value="Genomic_DNA"/>
</dbReference>
<evidence type="ECO:0000313" key="3">
    <source>
        <dbReference type="Proteomes" id="UP000346198"/>
    </source>
</evidence>
<organism evidence="2 3">
    <name type="scientific">Pontiella sulfatireligans</name>
    <dbReference type="NCBI Taxonomy" id="2750658"/>
    <lineage>
        <taxon>Bacteria</taxon>
        <taxon>Pseudomonadati</taxon>
        <taxon>Kiritimatiellota</taxon>
        <taxon>Kiritimatiellia</taxon>
        <taxon>Kiritimatiellales</taxon>
        <taxon>Pontiellaceae</taxon>
        <taxon>Pontiella</taxon>
    </lineage>
</organism>